<proteinExistence type="predicted"/>
<dbReference type="EMBL" id="HACA01020582">
    <property type="protein sequence ID" value="CDW37943.1"/>
    <property type="molecule type" value="Transcribed_RNA"/>
</dbReference>
<organism evidence="1">
    <name type="scientific">Lepeophtheirus salmonis</name>
    <name type="common">Salmon louse</name>
    <name type="synonym">Caligus salmonis</name>
    <dbReference type="NCBI Taxonomy" id="72036"/>
    <lineage>
        <taxon>Eukaryota</taxon>
        <taxon>Metazoa</taxon>
        <taxon>Ecdysozoa</taxon>
        <taxon>Arthropoda</taxon>
        <taxon>Crustacea</taxon>
        <taxon>Multicrustacea</taxon>
        <taxon>Hexanauplia</taxon>
        <taxon>Copepoda</taxon>
        <taxon>Siphonostomatoida</taxon>
        <taxon>Caligidae</taxon>
        <taxon>Lepeophtheirus</taxon>
    </lineage>
</organism>
<sequence>MWIIYSTVIGHLVMT</sequence>
<reference evidence="1" key="1">
    <citation type="submission" date="2014-05" db="EMBL/GenBank/DDBJ databases">
        <authorList>
            <person name="Chronopoulou M."/>
        </authorList>
    </citation>
    <scope>NUCLEOTIDE SEQUENCE</scope>
    <source>
        <tissue evidence="1">Whole organism</tissue>
    </source>
</reference>
<name>A0A0K2UI91_LEPSM</name>
<protein>
    <submittedName>
        <fullName evidence="1">Uncharacterized protein</fullName>
    </submittedName>
</protein>
<accession>A0A0K2UI91</accession>
<evidence type="ECO:0000313" key="1">
    <source>
        <dbReference type="EMBL" id="CDW37943.1"/>
    </source>
</evidence>